<keyword evidence="1" id="KW-0732">Signal</keyword>
<dbReference type="EMBL" id="JBHRTP010000003">
    <property type="protein sequence ID" value="MFC3106587.1"/>
    <property type="molecule type" value="Genomic_DNA"/>
</dbReference>
<evidence type="ECO:0000256" key="1">
    <source>
        <dbReference type="SAM" id="SignalP"/>
    </source>
</evidence>
<feature type="signal peptide" evidence="1">
    <location>
        <begin position="1"/>
        <end position="26"/>
    </location>
</feature>
<evidence type="ECO:0000313" key="2">
    <source>
        <dbReference type="EMBL" id="MFC3106587.1"/>
    </source>
</evidence>
<dbReference type="Proteomes" id="UP001595530">
    <property type="component" value="Unassembled WGS sequence"/>
</dbReference>
<feature type="chain" id="PRO_5045809119" evidence="1">
    <location>
        <begin position="27"/>
        <end position="458"/>
    </location>
</feature>
<reference evidence="3" key="1">
    <citation type="journal article" date="2019" name="Int. J. Syst. Evol. Microbiol.">
        <title>The Global Catalogue of Microorganisms (GCM) 10K type strain sequencing project: providing services to taxonomists for standard genome sequencing and annotation.</title>
        <authorList>
            <consortium name="The Broad Institute Genomics Platform"/>
            <consortium name="The Broad Institute Genome Sequencing Center for Infectious Disease"/>
            <person name="Wu L."/>
            <person name="Ma J."/>
        </authorList>
    </citation>
    <scope>NUCLEOTIDE SEQUENCE [LARGE SCALE GENOMIC DNA]</scope>
    <source>
        <strain evidence="3">KCTC 42986</strain>
    </source>
</reference>
<name>A0ABV7EYE8_9BURK</name>
<evidence type="ECO:0000313" key="3">
    <source>
        <dbReference type="Proteomes" id="UP001595530"/>
    </source>
</evidence>
<accession>A0ABV7EYE8</accession>
<sequence>MKSSLFRLALPAIAVSALMSAAPAWAKLSADEVKSLGTTLTPMGAEREGNKDGTIPAYSGKWLGVPPGVNYSSTGKHYPDPYASEKPLFVISAQNVGQYAERLTEGQKALFKKYPGTFRMPVYQSHRDFRYSDRVLANVKENAAQAEITDGGLGVKGVFGGPGFPIPKTGLELLWNLITLANAGEEVAVYDQAVVYPDGNIAWGRVNYKIMASVHDPKVTRKSWSGFSSHFNVGTLLPEREKGSIIVGHAQWDYASHPTQAWQYNPGTRRVRQLPSFGFDMPQGPGGFRTVDDDRLFNGSPERYDWKIIGKKEFYIPYNAYKLDDPKLKYADMLTKGHINPDLTRYELHRVWVLEATVKQGVRHQYAKRQFYMDEDTWATVMADNYDSRGQLWRVSMQNYVYGYDLQGYMARVALYHDLLSGAYMADRLINQQKAPRVNSGELNESNFTADAARQEGL</sequence>
<protein>
    <submittedName>
        <fullName evidence="2">DUF1329 domain-containing protein</fullName>
    </submittedName>
</protein>
<dbReference type="Gene3D" id="2.50.20.10">
    <property type="entry name" value="Lipoprotein localisation LolA/LolB/LppX"/>
    <property type="match status" value="1"/>
</dbReference>
<dbReference type="InterPro" id="IPR010752">
    <property type="entry name" value="DUF1329"/>
</dbReference>
<dbReference type="Pfam" id="PF07044">
    <property type="entry name" value="DUF1329"/>
    <property type="match status" value="1"/>
</dbReference>
<organism evidence="2 3">
    <name type="scientific">Undibacterium arcticum</name>
    <dbReference type="NCBI Taxonomy" id="1762892"/>
    <lineage>
        <taxon>Bacteria</taxon>
        <taxon>Pseudomonadati</taxon>
        <taxon>Pseudomonadota</taxon>
        <taxon>Betaproteobacteria</taxon>
        <taxon>Burkholderiales</taxon>
        <taxon>Oxalobacteraceae</taxon>
        <taxon>Undibacterium</taxon>
    </lineage>
</organism>
<proteinExistence type="predicted"/>
<dbReference type="CDD" id="cd16329">
    <property type="entry name" value="LolA_like"/>
    <property type="match status" value="1"/>
</dbReference>
<comment type="caution">
    <text evidence="2">The sequence shown here is derived from an EMBL/GenBank/DDBJ whole genome shotgun (WGS) entry which is preliminary data.</text>
</comment>
<gene>
    <name evidence="2" type="ORF">ACFOFO_01195</name>
</gene>
<dbReference type="RefSeq" id="WP_390325095.1">
    <property type="nucleotide sequence ID" value="NZ_JBHRTP010000003.1"/>
</dbReference>
<keyword evidence="3" id="KW-1185">Reference proteome</keyword>